<dbReference type="EMBL" id="RBRQ01000106">
    <property type="protein sequence ID" value="RMR12014.1"/>
    <property type="molecule type" value="Genomic_DNA"/>
</dbReference>
<reference evidence="1 2" key="1">
    <citation type="submission" date="2018-08" db="EMBL/GenBank/DDBJ databases">
        <title>Recombination of ecologically and evolutionarily significant loci maintains genetic cohesion in the Pseudomonas syringae species complex.</title>
        <authorList>
            <person name="Dillon M."/>
            <person name="Thakur S."/>
            <person name="Almeida R.N.D."/>
            <person name="Weir B.S."/>
            <person name="Guttman D.S."/>
        </authorList>
    </citation>
    <scope>NUCLEOTIDE SEQUENCE [LARGE SCALE GENOMIC DNA]</scope>
    <source>
        <strain evidence="1 2">ICMP 8670</strain>
    </source>
</reference>
<comment type="caution">
    <text evidence="1">The sequence shown here is derived from an EMBL/GenBank/DDBJ whole genome shotgun (WGS) entry which is preliminary data.</text>
</comment>
<dbReference type="InterPro" id="IPR011051">
    <property type="entry name" value="RmlC_Cupin_sf"/>
</dbReference>
<dbReference type="Proteomes" id="UP000276615">
    <property type="component" value="Unassembled WGS sequence"/>
</dbReference>
<proteinExistence type="predicted"/>
<sequence>MIQRSGLRSVQARFIRCEKAGSRGFFPAIIVNKDVLMKTRLALALACAAVWATGSNAFAAVLSVPGNSSESTTSNGKLQPPVKYATVWADEQGATHVDHCRIEGLEFKRYAPPAEPQWIGVSPDEIESIAYAVLPPGYVGSWHHAPGPQWVITLQGQWSVETTDGTVLVQGPGEMQFNADASAKARPDDKRIGHLSRTVGDQPNVQLIVKLKPQAAAKRTSGPCAY</sequence>
<evidence type="ECO:0000313" key="2">
    <source>
        <dbReference type="Proteomes" id="UP000276615"/>
    </source>
</evidence>
<dbReference type="AlphaFoldDB" id="A0A3M4SAN9"/>
<gene>
    <name evidence="1" type="ORF">ALP92_100198</name>
</gene>
<evidence type="ECO:0000313" key="1">
    <source>
        <dbReference type="EMBL" id="RMR12014.1"/>
    </source>
</evidence>
<protein>
    <submittedName>
        <fullName evidence="1">Uncharacterized protein</fullName>
    </submittedName>
</protein>
<dbReference type="InterPro" id="IPR014710">
    <property type="entry name" value="RmlC-like_jellyroll"/>
</dbReference>
<organism evidence="1 2">
    <name type="scientific">Pseudomonas syringae pv. primulae</name>
    <dbReference type="NCBI Taxonomy" id="251707"/>
    <lineage>
        <taxon>Bacteria</taxon>
        <taxon>Pseudomonadati</taxon>
        <taxon>Pseudomonadota</taxon>
        <taxon>Gammaproteobacteria</taxon>
        <taxon>Pseudomonadales</taxon>
        <taxon>Pseudomonadaceae</taxon>
        <taxon>Pseudomonas</taxon>
    </lineage>
</organism>
<dbReference type="Gene3D" id="2.60.120.10">
    <property type="entry name" value="Jelly Rolls"/>
    <property type="match status" value="1"/>
</dbReference>
<dbReference type="CDD" id="cd07009">
    <property type="entry name" value="cupin_BLL0285-like"/>
    <property type="match status" value="1"/>
</dbReference>
<accession>A0A3M4SAN9</accession>
<dbReference type="SUPFAM" id="SSF51182">
    <property type="entry name" value="RmlC-like cupins"/>
    <property type="match status" value="1"/>
</dbReference>
<name>A0A3M4SAN9_9PSED</name>